<dbReference type="GO" id="GO:0070733">
    <property type="term" value="F:AMPylase activity"/>
    <property type="evidence" value="ECO:0007669"/>
    <property type="project" value="UniProtKB-EC"/>
</dbReference>
<comment type="catalytic activity">
    <reaction evidence="6">
        <text>L-threonyl-[protein] + ATP = 3-O-(5'-adenylyl)-L-threonyl-[protein] + diphosphate</text>
        <dbReference type="Rhea" id="RHEA:54292"/>
        <dbReference type="Rhea" id="RHEA-COMP:11060"/>
        <dbReference type="Rhea" id="RHEA-COMP:13847"/>
        <dbReference type="ChEBI" id="CHEBI:30013"/>
        <dbReference type="ChEBI" id="CHEBI:30616"/>
        <dbReference type="ChEBI" id="CHEBI:33019"/>
        <dbReference type="ChEBI" id="CHEBI:138113"/>
        <dbReference type="EC" id="2.7.7.108"/>
    </reaction>
</comment>
<dbReference type="PROSITE" id="PS51459">
    <property type="entry name" value="FIDO"/>
    <property type="match status" value="1"/>
</dbReference>
<comment type="catalytic activity">
    <reaction evidence="7">
        <text>L-tyrosyl-[protein] + ATP = O-(5'-adenylyl)-L-tyrosyl-[protein] + diphosphate</text>
        <dbReference type="Rhea" id="RHEA:54288"/>
        <dbReference type="Rhea" id="RHEA-COMP:10136"/>
        <dbReference type="Rhea" id="RHEA-COMP:13846"/>
        <dbReference type="ChEBI" id="CHEBI:30616"/>
        <dbReference type="ChEBI" id="CHEBI:33019"/>
        <dbReference type="ChEBI" id="CHEBI:46858"/>
        <dbReference type="ChEBI" id="CHEBI:83624"/>
        <dbReference type="EC" id="2.7.7.108"/>
    </reaction>
</comment>
<evidence type="ECO:0000259" key="8">
    <source>
        <dbReference type="PROSITE" id="PS51459"/>
    </source>
</evidence>
<evidence type="ECO:0000256" key="1">
    <source>
        <dbReference type="ARBA" id="ARBA00022679"/>
    </source>
</evidence>
<dbReference type="GO" id="GO:0005524">
    <property type="term" value="F:ATP binding"/>
    <property type="evidence" value="ECO:0007669"/>
    <property type="project" value="UniProtKB-KW"/>
</dbReference>
<organism evidence="9 10">
    <name type="scientific">Methylobacter tundripaludum</name>
    <dbReference type="NCBI Taxonomy" id="173365"/>
    <lineage>
        <taxon>Bacteria</taxon>
        <taxon>Pseudomonadati</taxon>
        <taxon>Pseudomonadota</taxon>
        <taxon>Gammaproteobacteria</taxon>
        <taxon>Methylococcales</taxon>
        <taxon>Methylococcaceae</taxon>
        <taxon>Methylobacter</taxon>
    </lineage>
</organism>
<evidence type="ECO:0000256" key="5">
    <source>
        <dbReference type="ARBA" id="ARBA00034531"/>
    </source>
</evidence>
<reference evidence="9 10" key="1">
    <citation type="submission" date="2018-02" db="EMBL/GenBank/DDBJ databases">
        <title>Subsurface microbial communities from deep shales in Ohio and West Virginia, USA.</title>
        <authorList>
            <person name="Wrighton K."/>
        </authorList>
    </citation>
    <scope>NUCLEOTIDE SEQUENCE [LARGE SCALE GENOMIC DNA]</scope>
    <source>
        <strain evidence="9 10">OWC-G53F</strain>
    </source>
</reference>
<dbReference type="AlphaFoldDB" id="A0A2S6H8S1"/>
<dbReference type="RefSeq" id="WP_104422212.1">
    <property type="nucleotide sequence ID" value="NZ_PTIY01000001.1"/>
</dbReference>
<keyword evidence="4" id="KW-0067">ATP-binding</keyword>
<keyword evidence="3" id="KW-0547">Nucleotide-binding</keyword>
<dbReference type="PANTHER" id="PTHR39560">
    <property type="entry name" value="PROTEIN ADENYLYLTRANSFERASE FIC-RELATED"/>
    <property type="match status" value="1"/>
</dbReference>
<proteinExistence type="predicted"/>
<name>A0A2S6H8S1_9GAMM</name>
<feature type="domain" description="Fido" evidence="8">
    <location>
        <begin position="56"/>
        <end position="203"/>
    </location>
</feature>
<dbReference type="GO" id="GO:0051302">
    <property type="term" value="P:regulation of cell division"/>
    <property type="evidence" value="ECO:0007669"/>
    <property type="project" value="TreeGrafter"/>
</dbReference>
<dbReference type="EC" id="2.7.7.108" evidence="5"/>
<dbReference type="EMBL" id="PTIY01000001">
    <property type="protein sequence ID" value="PPK73831.1"/>
    <property type="molecule type" value="Genomic_DNA"/>
</dbReference>
<keyword evidence="2" id="KW-0548">Nucleotidyltransferase</keyword>
<accession>A0A2S6H8S1</accession>
<dbReference type="Pfam" id="PF02661">
    <property type="entry name" value="Fic"/>
    <property type="match status" value="1"/>
</dbReference>
<gene>
    <name evidence="9" type="ORF">B0F88_101363</name>
</gene>
<protein>
    <recommendedName>
        <fullName evidence="5">protein adenylyltransferase</fullName>
        <ecNumber evidence="5">2.7.7.108</ecNumber>
    </recommendedName>
</protein>
<evidence type="ECO:0000313" key="10">
    <source>
        <dbReference type="Proteomes" id="UP000238071"/>
    </source>
</evidence>
<comment type="caution">
    <text evidence="9">The sequence shown here is derived from an EMBL/GenBank/DDBJ whole genome shotgun (WGS) entry which is preliminary data.</text>
</comment>
<evidence type="ECO:0000313" key="9">
    <source>
        <dbReference type="EMBL" id="PPK73831.1"/>
    </source>
</evidence>
<dbReference type="SUPFAM" id="SSF140931">
    <property type="entry name" value="Fic-like"/>
    <property type="match status" value="1"/>
</dbReference>
<dbReference type="PANTHER" id="PTHR39560:SF1">
    <property type="entry name" value="PROTEIN ADENYLYLTRANSFERASE FIC-RELATED"/>
    <property type="match status" value="1"/>
</dbReference>
<evidence type="ECO:0000256" key="7">
    <source>
        <dbReference type="ARBA" id="ARBA00048696"/>
    </source>
</evidence>
<sequence>MSKYQFKASDIYLPGTDIPKNRLGIDDAELLHEIETNLLIASYRIQVSELQPDTRFDEAYFIGLHKHTFASLYDWAGEYRSEDMSKGGSLFCLAQHLPAQMKRLFHNLEQEQFLRQANSAAKEHFAERLAYYQCELIALHPFYELNGRITRQFFDLIAIANGYYPIDYSQALNQDASPNPYIEASIACVQRADNRQLQRFILDGLTRMDESI</sequence>
<evidence type="ECO:0000256" key="2">
    <source>
        <dbReference type="ARBA" id="ARBA00022695"/>
    </source>
</evidence>
<dbReference type="InterPro" id="IPR003812">
    <property type="entry name" value="Fido"/>
</dbReference>
<dbReference type="OrthoDB" id="9807853at2"/>
<evidence type="ECO:0000256" key="3">
    <source>
        <dbReference type="ARBA" id="ARBA00022741"/>
    </source>
</evidence>
<keyword evidence="1" id="KW-0808">Transferase</keyword>
<dbReference type="Proteomes" id="UP000238071">
    <property type="component" value="Unassembled WGS sequence"/>
</dbReference>
<evidence type="ECO:0000256" key="6">
    <source>
        <dbReference type="ARBA" id="ARBA00047939"/>
    </source>
</evidence>
<dbReference type="Gene3D" id="1.10.3290.10">
    <property type="entry name" value="Fido-like domain"/>
    <property type="match status" value="1"/>
</dbReference>
<dbReference type="InterPro" id="IPR036597">
    <property type="entry name" value="Fido-like_dom_sf"/>
</dbReference>
<keyword evidence="10" id="KW-1185">Reference proteome</keyword>
<evidence type="ECO:0000256" key="4">
    <source>
        <dbReference type="ARBA" id="ARBA00022840"/>
    </source>
</evidence>